<evidence type="ECO:0000313" key="1">
    <source>
        <dbReference type="EMBL" id="MDY0871838.1"/>
    </source>
</evidence>
<accession>A0ABU5DWZ9</accession>
<organism evidence="1 2">
    <name type="scientific">Dongia rigui</name>
    <dbReference type="NCBI Taxonomy" id="940149"/>
    <lineage>
        <taxon>Bacteria</taxon>
        <taxon>Pseudomonadati</taxon>
        <taxon>Pseudomonadota</taxon>
        <taxon>Alphaproteobacteria</taxon>
        <taxon>Rhodospirillales</taxon>
        <taxon>Dongiaceae</taxon>
        <taxon>Dongia</taxon>
    </lineage>
</organism>
<proteinExistence type="predicted"/>
<dbReference type="InterPro" id="IPR029465">
    <property type="entry name" value="ATPgrasp_TupA"/>
</dbReference>
<gene>
    <name evidence="1" type="ORF">SMD31_07885</name>
</gene>
<name>A0ABU5DWZ9_9PROT</name>
<dbReference type="RefSeq" id="WP_320500262.1">
    <property type="nucleotide sequence ID" value="NZ_JAXCLX010000001.1"/>
</dbReference>
<evidence type="ECO:0000313" key="2">
    <source>
        <dbReference type="Proteomes" id="UP001271769"/>
    </source>
</evidence>
<reference evidence="1 2" key="1">
    <citation type="journal article" date="2013" name="Antonie Van Leeuwenhoek">
        <title>Dongia rigui sp. nov., isolated from freshwater of a large wetland in Korea.</title>
        <authorList>
            <person name="Baik K.S."/>
            <person name="Hwang Y.M."/>
            <person name="Choi J.S."/>
            <person name="Kwon J."/>
            <person name="Seong C.N."/>
        </authorList>
    </citation>
    <scope>NUCLEOTIDE SEQUENCE [LARGE SCALE GENOMIC DNA]</scope>
    <source>
        <strain evidence="1 2">04SU4-P</strain>
    </source>
</reference>
<dbReference type="Proteomes" id="UP001271769">
    <property type="component" value="Unassembled WGS sequence"/>
</dbReference>
<protein>
    <submittedName>
        <fullName evidence="1">ATP-grasp fold amidoligase family protein</fullName>
    </submittedName>
</protein>
<keyword evidence="2" id="KW-1185">Reference proteome</keyword>
<dbReference type="EMBL" id="JAXCLX010000001">
    <property type="protein sequence ID" value="MDY0871838.1"/>
    <property type="molecule type" value="Genomic_DNA"/>
</dbReference>
<sequence length="353" mass="39954">MVVTTDALLQRGLGMVHRQVSRMLPSHLFFNYCLALPRFYGGNGRMPRFSSDPRATLNDIIFHRMIRNEWSVLQQASIDKEFAKELATAKAPQVKVPMTESVLHLKRSTTVADVADWLRPFLGHKLVVKPTHSFGAILYLDDTISMRDLAQFVRYAKRNFFHARREAQYRNLEKKLIVEQNLAPDQRIKDYKFACSDGYVLHGRLDVDRFTPQHRRALFTVPDFNIIPVRCGGLDFPEHIERPPHLEQMIEIAAQLSRGFDFVRIDLYDTPQGVYFGEFTFTPSAGACSYSDEAIAIAMATRLKMLAPSCSELQRPPSAEQVPEHGIEPLAAGGSGDQAAFLHLKKSTFAEAS</sequence>
<comment type="caution">
    <text evidence="1">The sequence shown here is derived from an EMBL/GenBank/DDBJ whole genome shotgun (WGS) entry which is preliminary data.</text>
</comment>
<dbReference type="Pfam" id="PF14305">
    <property type="entry name" value="ATPgrasp_TupA"/>
    <property type="match status" value="1"/>
</dbReference>